<gene>
    <name evidence="2" type="ORF">UR35_C0002G0097</name>
</gene>
<proteinExistence type="predicted"/>
<comment type="caution">
    <text evidence="2">The sequence shown here is derived from an EMBL/GenBank/DDBJ whole genome shotgun (WGS) entry which is preliminary data.</text>
</comment>
<evidence type="ECO:0000313" key="3">
    <source>
        <dbReference type="Proteomes" id="UP000034778"/>
    </source>
</evidence>
<evidence type="ECO:0000313" key="2">
    <source>
        <dbReference type="EMBL" id="KKP45264.1"/>
    </source>
</evidence>
<dbReference type="InterPro" id="IPR011990">
    <property type="entry name" value="TPR-like_helical_dom_sf"/>
</dbReference>
<sequence>MEENLTQKAIELALKCDWTEAVKINLKILRTNPNDIDTLNRLSRSYYENGDLIKAKKTSLKVLRNDKNNSIAMKAVEKYKLKLPRSTKDHRNVDPSVFIEEPGKTKLINLINLGSSYTCACLSSGDEIILATHTHKVSLTNLDGKYIGKLPDDLSAKLRRLIKGGNEYRVYVKSVDGKNVKVLIKETSRGDEFKNTQSFPRELSESVTETFSDSDL</sequence>
<name>A0A0F9ZMA8_9BACT</name>
<feature type="compositionally biased region" description="Polar residues" evidence="1">
    <location>
        <begin position="195"/>
        <end position="216"/>
    </location>
</feature>
<dbReference type="EMBL" id="LBOW01000002">
    <property type="protein sequence ID" value="KKP45264.1"/>
    <property type="molecule type" value="Genomic_DNA"/>
</dbReference>
<dbReference type="AlphaFoldDB" id="A0A0F9ZMA8"/>
<organism evidence="2 3">
    <name type="scientific">Candidatus Woesebacteria bacterium GW2011_GWB1_33_22</name>
    <dbReference type="NCBI Taxonomy" id="1618566"/>
    <lineage>
        <taxon>Bacteria</taxon>
        <taxon>Candidatus Woeseibacteriota</taxon>
    </lineage>
</organism>
<feature type="region of interest" description="Disordered" evidence="1">
    <location>
        <begin position="194"/>
        <end position="216"/>
    </location>
</feature>
<reference evidence="2 3" key="1">
    <citation type="journal article" date="2015" name="Nature">
        <title>rRNA introns, odd ribosomes, and small enigmatic genomes across a large radiation of phyla.</title>
        <authorList>
            <person name="Brown C.T."/>
            <person name="Hug L.A."/>
            <person name="Thomas B.C."/>
            <person name="Sharon I."/>
            <person name="Castelle C.J."/>
            <person name="Singh A."/>
            <person name="Wilkins M.J."/>
            <person name="Williams K.H."/>
            <person name="Banfield J.F."/>
        </authorList>
    </citation>
    <scope>NUCLEOTIDE SEQUENCE [LARGE SCALE GENOMIC DNA]</scope>
</reference>
<accession>A0A0F9ZMA8</accession>
<dbReference type="Gene3D" id="1.25.40.10">
    <property type="entry name" value="Tetratricopeptide repeat domain"/>
    <property type="match status" value="1"/>
</dbReference>
<evidence type="ECO:0000256" key="1">
    <source>
        <dbReference type="SAM" id="MobiDB-lite"/>
    </source>
</evidence>
<dbReference type="SUPFAM" id="SSF48452">
    <property type="entry name" value="TPR-like"/>
    <property type="match status" value="1"/>
</dbReference>
<dbReference type="STRING" id="1618566.UR35_C0002G0097"/>
<protein>
    <submittedName>
        <fullName evidence="2">Tetratricopeptide TPR_2 repeat protein</fullName>
    </submittedName>
</protein>
<dbReference type="Proteomes" id="UP000034778">
    <property type="component" value="Unassembled WGS sequence"/>
</dbReference>